<dbReference type="EMBL" id="CAACVI010000023">
    <property type="protein sequence ID" value="VEN74122.1"/>
    <property type="molecule type" value="Genomic_DNA"/>
</dbReference>
<sequence>MISKHLICPNRVRRTPGQFSWVDHRLVRERYIDRCGHGALALYLFLVTVSDAKGLSYYSDRSVMGRLSMDRRALDEAREALIRADLIAYQRPLYQVLGLDRVKTPRRRPERPVSLEDIFKQAGGVS</sequence>
<protein>
    <submittedName>
        <fullName evidence="1">Uncharacterized protein</fullName>
    </submittedName>
</protein>
<organism evidence="1">
    <name type="scientific">uncultured Desulfobacteraceae bacterium</name>
    <dbReference type="NCBI Taxonomy" id="218296"/>
    <lineage>
        <taxon>Bacteria</taxon>
        <taxon>Pseudomonadati</taxon>
        <taxon>Thermodesulfobacteriota</taxon>
        <taxon>Desulfobacteria</taxon>
        <taxon>Desulfobacterales</taxon>
        <taxon>Desulfobacteraceae</taxon>
        <taxon>environmental samples</taxon>
    </lineage>
</organism>
<gene>
    <name evidence="1" type="ORF">EPICR_30053</name>
</gene>
<accession>A0A484HFX5</accession>
<reference evidence="1" key="1">
    <citation type="submission" date="2019-01" db="EMBL/GenBank/DDBJ databases">
        <authorList>
            <consortium name="Genoscope - CEA"/>
            <person name="William W."/>
        </authorList>
    </citation>
    <scope>NUCLEOTIDE SEQUENCE</scope>
    <source>
        <strain evidence="1">CR-1</strain>
    </source>
</reference>
<proteinExistence type="predicted"/>
<evidence type="ECO:0000313" key="1">
    <source>
        <dbReference type="EMBL" id="VEN74122.1"/>
    </source>
</evidence>
<name>A0A484HFX5_9BACT</name>
<dbReference type="AlphaFoldDB" id="A0A484HFX5"/>